<protein>
    <recommendedName>
        <fullName evidence="4">Gram-positive pilin subunit D1 N-terminal domain-containing protein</fullName>
    </recommendedName>
</protein>
<gene>
    <name evidence="5" type="ORF">NRIC_26610</name>
</gene>
<keyword evidence="6" id="KW-1185">Reference proteome</keyword>
<feature type="chain" id="PRO_5020415959" description="Gram-positive pilin subunit D1 N-terminal domain-containing protein" evidence="3">
    <location>
        <begin position="29"/>
        <end position="259"/>
    </location>
</feature>
<evidence type="ECO:0000259" key="4">
    <source>
        <dbReference type="Pfam" id="PF16555"/>
    </source>
</evidence>
<dbReference type="EMBL" id="BJCC01000022">
    <property type="protein sequence ID" value="GCF94770.1"/>
    <property type="molecule type" value="Genomic_DNA"/>
</dbReference>
<evidence type="ECO:0000313" key="5">
    <source>
        <dbReference type="EMBL" id="GCF94770.1"/>
    </source>
</evidence>
<evidence type="ECO:0000256" key="1">
    <source>
        <dbReference type="SAM" id="MobiDB-lite"/>
    </source>
</evidence>
<feature type="transmembrane region" description="Helical" evidence="2">
    <location>
        <begin position="233"/>
        <end position="251"/>
    </location>
</feature>
<dbReference type="RefSeq" id="WP_175580093.1">
    <property type="nucleotide sequence ID" value="NZ_BJCC01000022.1"/>
</dbReference>
<evidence type="ECO:0000256" key="3">
    <source>
        <dbReference type="SAM" id="SignalP"/>
    </source>
</evidence>
<keyword evidence="2" id="KW-0472">Membrane</keyword>
<reference evidence="6" key="1">
    <citation type="submission" date="2019-02" db="EMBL/GenBank/DDBJ databases">
        <title>Draft genome sequence of Enterococcus sp. Gos25-1.</title>
        <authorList>
            <person name="Tanaka N."/>
            <person name="Shiwa Y."/>
            <person name="Fujita N."/>
        </authorList>
    </citation>
    <scope>NUCLEOTIDE SEQUENCE [LARGE SCALE GENOMIC DNA]</scope>
    <source>
        <strain evidence="6">Gos25-1</strain>
    </source>
</reference>
<feature type="region of interest" description="Disordered" evidence="1">
    <location>
        <begin position="183"/>
        <end position="225"/>
    </location>
</feature>
<keyword evidence="2" id="KW-1133">Transmembrane helix</keyword>
<dbReference type="Pfam" id="PF16555">
    <property type="entry name" value="GramPos_pilinD1"/>
    <property type="match status" value="1"/>
</dbReference>
<accession>A0A4P5PA05</accession>
<feature type="signal peptide" evidence="3">
    <location>
        <begin position="1"/>
        <end position="28"/>
    </location>
</feature>
<evidence type="ECO:0000313" key="6">
    <source>
        <dbReference type="Proteomes" id="UP000290567"/>
    </source>
</evidence>
<proteinExistence type="predicted"/>
<sequence>MKKIVILAGLTLLSLLMMLNTALIPSLAAGQATITLHKKGFDGVINTEINNEGQLLDPEDAVFKGAQGVNGVSFSVYDVTEEYNNELAQGLTENEIKQKMAQMTVEQLEELQRPVVAQGTTSTVDQEEGLWTFTAATQIEPTAYLIIETASEETEIESSLPILLVLDDSQAGQHIHLYPKNILLDEPEPPLESTPPSETPTRPGLPNTQGTTPKTSTTTRGNLPQTNDQINQWLAMGGMVLFLAGILLVHARKQKYENE</sequence>
<dbReference type="NCBIfam" id="TIGR01167">
    <property type="entry name" value="LPXTG_anchor"/>
    <property type="match status" value="1"/>
</dbReference>
<feature type="domain" description="Gram-positive pilin subunit D1 N-terminal" evidence="4">
    <location>
        <begin position="31"/>
        <end position="181"/>
    </location>
</feature>
<keyword evidence="3" id="KW-0732">Signal</keyword>
<feature type="compositionally biased region" description="Low complexity" evidence="1">
    <location>
        <begin position="194"/>
        <end position="219"/>
    </location>
</feature>
<dbReference type="InterPro" id="IPR032364">
    <property type="entry name" value="GramPos_pilinD1_N"/>
</dbReference>
<comment type="caution">
    <text evidence="5">The sequence shown here is derived from an EMBL/GenBank/DDBJ whole genome shotgun (WGS) entry which is preliminary data.</text>
</comment>
<dbReference type="InterPro" id="IPR013783">
    <property type="entry name" value="Ig-like_fold"/>
</dbReference>
<evidence type="ECO:0000256" key="2">
    <source>
        <dbReference type="SAM" id="Phobius"/>
    </source>
</evidence>
<dbReference type="Gene3D" id="2.60.40.10">
    <property type="entry name" value="Immunoglobulins"/>
    <property type="match status" value="1"/>
</dbReference>
<organism evidence="5 6">
    <name type="scientific">Enterococcus florum</name>
    <dbReference type="NCBI Taxonomy" id="2480627"/>
    <lineage>
        <taxon>Bacteria</taxon>
        <taxon>Bacillati</taxon>
        <taxon>Bacillota</taxon>
        <taxon>Bacilli</taxon>
        <taxon>Lactobacillales</taxon>
        <taxon>Enterococcaceae</taxon>
        <taxon>Enterococcus</taxon>
    </lineage>
</organism>
<dbReference type="AlphaFoldDB" id="A0A4P5PA05"/>
<keyword evidence="2" id="KW-0812">Transmembrane</keyword>
<dbReference type="Proteomes" id="UP000290567">
    <property type="component" value="Unassembled WGS sequence"/>
</dbReference>
<name>A0A4P5PA05_9ENTE</name>